<dbReference type="PANTHER" id="PTHR43161">
    <property type="entry name" value="SORBITOL DEHYDROGENASE"/>
    <property type="match status" value="1"/>
</dbReference>
<evidence type="ECO:0000256" key="2">
    <source>
        <dbReference type="ARBA" id="ARBA00008072"/>
    </source>
</evidence>
<evidence type="ECO:0000313" key="8">
    <source>
        <dbReference type="EMBL" id="WAT02032.1"/>
    </source>
</evidence>
<proteinExistence type="inferred from homology"/>
<gene>
    <name evidence="8" type="primary">idnD</name>
    <name evidence="8" type="ORF">O1V66_04935</name>
</gene>
<comment type="cofactor">
    <cofactor evidence="1">
        <name>Zn(2+)</name>
        <dbReference type="ChEBI" id="CHEBI:29105"/>
    </cofactor>
</comment>
<protein>
    <submittedName>
        <fullName evidence="8">L-idonate 5-dehydrogenase</fullName>
        <ecNumber evidence="8">1.1.1.264</ecNumber>
    </submittedName>
</protein>
<evidence type="ECO:0000256" key="3">
    <source>
        <dbReference type="ARBA" id="ARBA00022723"/>
    </source>
</evidence>
<evidence type="ECO:0000256" key="1">
    <source>
        <dbReference type="ARBA" id="ARBA00001947"/>
    </source>
</evidence>
<feature type="domain" description="Alcohol dehydrogenase-like N-terminal" evidence="7">
    <location>
        <begin position="28"/>
        <end position="141"/>
    </location>
</feature>
<dbReference type="InterPro" id="IPR036291">
    <property type="entry name" value="NAD(P)-bd_dom_sf"/>
</dbReference>
<dbReference type="NCBIfam" id="NF007375">
    <property type="entry name" value="PRK09880.1"/>
    <property type="match status" value="1"/>
</dbReference>
<evidence type="ECO:0000313" key="9">
    <source>
        <dbReference type="Proteomes" id="UP001164712"/>
    </source>
</evidence>
<accession>A0ABY7HRI7</accession>
<dbReference type="InterPro" id="IPR013154">
    <property type="entry name" value="ADH-like_N"/>
</dbReference>
<dbReference type="SUPFAM" id="SSF50129">
    <property type="entry name" value="GroES-like"/>
    <property type="match status" value="1"/>
</dbReference>
<dbReference type="Gene3D" id="3.90.180.10">
    <property type="entry name" value="Medium-chain alcohol dehydrogenases, catalytic domain"/>
    <property type="match status" value="1"/>
</dbReference>
<keyword evidence="5 8" id="KW-0560">Oxidoreductase</keyword>
<feature type="domain" description="Alcohol dehydrogenase-like C-terminal" evidence="6">
    <location>
        <begin position="182"/>
        <end position="307"/>
    </location>
</feature>
<dbReference type="GO" id="GO:0050572">
    <property type="term" value="F:L-idonate 5-dehydrogenase [NAD(P)+] activity"/>
    <property type="evidence" value="ECO:0007669"/>
    <property type="project" value="UniProtKB-EC"/>
</dbReference>
<dbReference type="Pfam" id="PF08240">
    <property type="entry name" value="ADH_N"/>
    <property type="match status" value="1"/>
</dbReference>
<evidence type="ECO:0000256" key="4">
    <source>
        <dbReference type="ARBA" id="ARBA00022833"/>
    </source>
</evidence>
<comment type="similarity">
    <text evidence="2">Belongs to the zinc-containing alcohol dehydrogenase family.</text>
</comment>
<reference evidence="8" key="1">
    <citation type="submission" date="2022-12" db="EMBL/GenBank/DDBJ databases">
        <title>Complete genome sequence of an Australian strain of Rouxiella badensis DAR84756 and resolution of the R. badensis DSM100043 and R. chamberiensis DSM28324 genomes.</title>
        <authorList>
            <person name="Paul S."/>
            <person name="Anderson P.J."/>
            <person name="Maynard G."/>
            <person name="Dyall-Smith M."/>
            <person name="Kudinha T."/>
        </authorList>
    </citation>
    <scope>NUCLEOTIDE SEQUENCE</scope>
    <source>
        <strain evidence="8">DSM 28324</strain>
    </source>
</reference>
<dbReference type="InterPro" id="IPR013149">
    <property type="entry name" value="ADH-like_C"/>
</dbReference>
<dbReference type="PANTHER" id="PTHR43161:SF9">
    <property type="entry name" value="SORBITOL DEHYDROGENASE"/>
    <property type="match status" value="1"/>
</dbReference>
<dbReference type="InterPro" id="IPR011032">
    <property type="entry name" value="GroES-like_sf"/>
</dbReference>
<keyword evidence="3" id="KW-0479">Metal-binding</keyword>
<dbReference type="EMBL" id="CP114058">
    <property type="protein sequence ID" value="WAT02032.1"/>
    <property type="molecule type" value="Genomic_DNA"/>
</dbReference>
<organism evidence="8 9">
    <name type="scientific">Rouxiella chamberiensis</name>
    <dbReference type="NCBI Taxonomy" id="1513468"/>
    <lineage>
        <taxon>Bacteria</taxon>
        <taxon>Pseudomonadati</taxon>
        <taxon>Pseudomonadota</taxon>
        <taxon>Gammaproteobacteria</taxon>
        <taxon>Enterobacterales</taxon>
        <taxon>Yersiniaceae</taxon>
        <taxon>Rouxiella</taxon>
    </lineage>
</organism>
<evidence type="ECO:0000256" key="5">
    <source>
        <dbReference type="ARBA" id="ARBA00023002"/>
    </source>
</evidence>
<name>A0ABY7HRI7_9GAMM</name>
<keyword evidence="4" id="KW-0862">Zinc</keyword>
<sequence length="346" mass="37201">MHRKTVNAVIVNAAHDVRCESREMSWRDEQVLVKVERGGICGSDIHYYQEGRAGMSVLKAPMILGHEFVGVIEYAPENAALKTGQRVAVNPSRPCRQCRLCQEGRQNLCRAMRFMGSAQYFPHVDGGFADYVAVSPEQCVAYSENAEARVIAFAEPLAVCIHAVRQAGNLVGKRVLVTGAGPIGCLVIAASLASGATEVVATDVSDRCRQLAKQMGASLTLDPRDTAHTAVWAENGGSFDVCFEASGAGAAVVSLVEFTRPGGIIVQLGMGAAEVNYPIGPLLVKEVQLRGSFRFTDEFTTAVRWLEQGKIDPLPLLSAEMPMQEAAHALELASDKARAAKVQLVF</sequence>
<evidence type="ECO:0000259" key="7">
    <source>
        <dbReference type="Pfam" id="PF08240"/>
    </source>
</evidence>
<dbReference type="Gene3D" id="3.40.50.720">
    <property type="entry name" value="NAD(P)-binding Rossmann-like Domain"/>
    <property type="match status" value="1"/>
</dbReference>
<keyword evidence="9" id="KW-1185">Reference proteome</keyword>
<dbReference type="Proteomes" id="UP001164712">
    <property type="component" value="Chromosome"/>
</dbReference>
<dbReference type="SUPFAM" id="SSF51735">
    <property type="entry name" value="NAD(P)-binding Rossmann-fold domains"/>
    <property type="match status" value="1"/>
</dbReference>
<evidence type="ECO:0000259" key="6">
    <source>
        <dbReference type="Pfam" id="PF00107"/>
    </source>
</evidence>
<dbReference type="RefSeq" id="WP_045046909.1">
    <property type="nucleotide sequence ID" value="NZ_CP114058.1"/>
</dbReference>
<dbReference type="CDD" id="cd08232">
    <property type="entry name" value="idonate-5-DH"/>
    <property type="match status" value="1"/>
</dbReference>
<dbReference type="EC" id="1.1.1.264" evidence="8"/>
<dbReference type="Pfam" id="PF00107">
    <property type="entry name" value="ADH_zinc_N"/>
    <property type="match status" value="1"/>
</dbReference>